<sequence length="979" mass="99773">MSWGAVRRRTGAALAVLVLATIAATAAAAAPWYGLTVATRAAGAEVTARPDAEQVITVHRPGRPTGGDPRRALDEFAGTVRGLLPLPGATPVLGLVQDTTYLDRQRGNSVSDLPLAYRDGFCANVRLTGTCPDRPDTVAISGDAARRLGLAPGGTLPVRPGGAVDEIPLRITGVYEPTGGTYWSDPLFRSRGDLDPAFTSLDTFRRPRLDTPILGYALPVPLPLLRGDNLYDLNGVLNAAGPRFAAAQLDLDNPTGKLFDAVLADRVTVLRNVLIALGQLLVLAWFALALAARLTGRDRRADAGLLRLRGTPRGGLLRLALGQHVVPLAGAAVLGLPLGIAASGLVAGGLPIRAEWWPALAFSAGAVAAALGVGLLVLTAVDLYAQRAPVIALLRRVPAVRSDWRSRFVDLTFLALAAGAVYQARTGGPDSGLGIAAPALVALAVGLLLARLLRRLTDRAGAGAVRAGRLRFGLAAVQVSRQPGTDRVFALLVVSVALLALTAGGVQAGQRERADRGDVELGAARVLTVRAESRTALQRAVRAADPAGTSAMAAVLDTTTRPAVLAVDSARLAAVATWRPEYGPVDALPAAVAAARLPAAAPLVTGRTLAVRVVRGPAGPGLLGAALQHEGTGAGIRVEFRGLRPGAQEVTAATPACAVPPGCRLVGWKLFPGGRLTVAAVSQRDPAATIMDGAALADVSRWHAGFVDRAPFVAAGDGLALAAGKDTGTDVTLVDAPLPVPVVLAGARPEGWRFDDALSGRFGGTVTPVRAVATVGVLPVLGRDGMLTDLDTARRVAGDADLGGTFQVWLAPDAPPGLPAALEANGLTVLSDRTAAARVAELAAAGDVITAPFVLFAAAMAVLLAAAMVAVAATAEREPQIAMLRSLRLQGVSRGLAATAGYAGVAALVPAGVAGGVLAALLARPLAGLAAPPFPDGWRVLAPPGLLDPPLLAGAAAAALFAFGLAGWLGTRGLRAGLR</sequence>
<feature type="transmembrane region" description="Helical" evidence="6">
    <location>
        <begin position="431"/>
        <end position="450"/>
    </location>
</feature>
<keyword evidence="2" id="KW-1003">Cell membrane</keyword>
<feature type="transmembrane region" description="Helical" evidence="6">
    <location>
        <begin position="853"/>
        <end position="875"/>
    </location>
</feature>
<gene>
    <name evidence="9" type="ORF">Ari01nite_46420</name>
</gene>
<evidence type="ECO:0000313" key="9">
    <source>
        <dbReference type="EMBL" id="GIE97177.1"/>
    </source>
</evidence>
<comment type="caution">
    <text evidence="9">The sequence shown here is derived from an EMBL/GenBank/DDBJ whole genome shotgun (WGS) entry which is preliminary data.</text>
</comment>
<keyword evidence="3 6" id="KW-0812">Transmembrane</keyword>
<feature type="transmembrane region" description="Helical" evidence="6">
    <location>
        <begin position="896"/>
        <end position="923"/>
    </location>
</feature>
<evidence type="ECO:0000313" key="10">
    <source>
        <dbReference type="Proteomes" id="UP000636960"/>
    </source>
</evidence>
<keyword evidence="5 6" id="KW-0472">Membrane</keyword>
<reference evidence="9" key="1">
    <citation type="submission" date="2021-01" db="EMBL/GenBank/DDBJ databases">
        <title>Whole genome shotgun sequence of Actinoplanes rishiriensis NBRC 108556.</title>
        <authorList>
            <person name="Komaki H."/>
            <person name="Tamura T."/>
        </authorList>
    </citation>
    <scope>NUCLEOTIDE SEQUENCE</scope>
    <source>
        <strain evidence="9">NBRC 108556</strain>
    </source>
</reference>
<evidence type="ECO:0000256" key="4">
    <source>
        <dbReference type="ARBA" id="ARBA00022989"/>
    </source>
</evidence>
<dbReference type="InterPro" id="IPR003838">
    <property type="entry name" value="ABC3_permease_C"/>
</dbReference>
<evidence type="ECO:0000256" key="7">
    <source>
        <dbReference type="SAM" id="SignalP"/>
    </source>
</evidence>
<evidence type="ECO:0000259" key="8">
    <source>
        <dbReference type="Pfam" id="PF02687"/>
    </source>
</evidence>
<keyword evidence="4 6" id="KW-1133">Transmembrane helix</keyword>
<evidence type="ECO:0000256" key="1">
    <source>
        <dbReference type="ARBA" id="ARBA00004651"/>
    </source>
</evidence>
<dbReference type="Pfam" id="PF02687">
    <property type="entry name" value="FtsX"/>
    <property type="match status" value="1"/>
</dbReference>
<evidence type="ECO:0000256" key="3">
    <source>
        <dbReference type="ARBA" id="ARBA00022692"/>
    </source>
</evidence>
<proteinExistence type="predicted"/>
<comment type="subcellular location">
    <subcellularLocation>
        <location evidence="1">Cell membrane</location>
        <topology evidence="1">Multi-pass membrane protein</topology>
    </subcellularLocation>
</comment>
<evidence type="ECO:0000256" key="2">
    <source>
        <dbReference type="ARBA" id="ARBA00022475"/>
    </source>
</evidence>
<protein>
    <recommendedName>
        <fullName evidence="8">ABC3 transporter permease C-terminal domain-containing protein</fullName>
    </recommendedName>
</protein>
<feature type="transmembrane region" description="Helical" evidence="6">
    <location>
        <begin position="951"/>
        <end position="970"/>
    </location>
</feature>
<evidence type="ECO:0000256" key="5">
    <source>
        <dbReference type="ARBA" id="ARBA00023136"/>
    </source>
</evidence>
<dbReference type="Proteomes" id="UP000636960">
    <property type="component" value="Unassembled WGS sequence"/>
</dbReference>
<organism evidence="9 10">
    <name type="scientific">Paractinoplanes rishiriensis</name>
    <dbReference type="NCBI Taxonomy" id="1050105"/>
    <lineage>
        <taxon>Bacteria</taxon>
        <taxon>Bacillati</taxon>
        <taxon>Actinomycetota</taxon>
        <taxon>Actinomycetes</taxon>
        <taxon>Micromonosporales</taxon>
        <taxon>Micromonosporaceae</taxon>
        <taxon>Paractinoplanes</taxon>
    </lineage>
</organism>
<dbReference type="AlphaFoldDB" id="A0A919N1K7"/>
<feature type="domain" description="ABC3 transporter permease C-terminal" evidence="8">
    <location>
        <begin position="275"/>
        <end position="377"/>
    </location>
</feature>
<feature type="transmembrane region" description="Helical" evidence="6">
    <location>
        <begin position="406"/>
        <end position="425"/>
    </location>
</feature>
<name>A0A919N1K7_9ACTN</name>
<keyword evidence="7" id="KW-0732">Signal</keyword>
<feature type="chain" id="PRO_5037941275" description="ABC3 transporter permease C-terminal domain-containing protein" evidence="7">
    <location>
        <begin position="30"/>
        <end position="979"/>
    </location>
</feature>
<evidence type="ECO:0000256" key="6">
    <source>
        <dbReference type="SAM" id="Phobius"/>
    </source>
</evidence>
<feature type="signal peptide" evidence="7">
    <location>
        <begin position="1"/>
        <end position="29"/>
    </location>
</feature>
<dbReference type="EMBL" id="BOMV01000055">
    <property type="protein sequence ID" value="GIE97177.1"/>
    <property type="molecule type" value="Genomic_DNA"/>
</dbReference>
<feature type="transmembrane region" description="Helical" evidence="6">
    <location>
        <begin position="360"/>
        <end position="385"/>
    </location>
</feature>
<feature type="transmembrane region" description="Helical" evidence="6">
    <location>
        <begin position="316"/>
        <end position="340"/>
    </location>
</feature>
<dbReference type="GO" id="GO:0005886">
    <property type="term" value="C:plasma membrane"/>
    <property type="evidence" value="ECO:0007669"/>
    <property type="project" value="UniProtKB-SubCell"/>
</dbReference>
<accession>A0A919N1K7</accession>
<feature type="transmembrane region" description="Helical" evidence="6">
    <location>
        <begin position="488"/>
        <end position="506"/>
    </location>
</feature>
<feature type="transmembrane region" description="Helical" evidence="6">
    <location>
        <begin position="273"/>
        <end position="295"/>
    </location>
</feature>
<keyword evidence="10" id="KW-1185">Reference proteome</keyword>